<dbReference type="EMBL" id="JAESDN010000002">
    <property type="protein sequence ID" value="KAG7054473.1"/>
    <property type="molecule type" value="Genomic_DNA"/>
</dbReference>
<sequence length="46" mass="5399">MGAPPIFSRSYARTHQMVSLVPWQEQREVSIRTDSPRVSNIRTRKE</sequence>
<dbReference type="AlphaFoldDB" id="A0A9P7UF64"/>
<organism evidence="1 2">
    <name type="scientific">Colletotrichum scovillei</name>
    <dbReference type="NCBI Taxonomy" id="1209932"/>
    <lineage>
        <taxon>Eukaryota</taxon>
        <taxon>Fungi</taxon>
        <taxon>Dikarya</taxon>
        <taxon>Ascomycota</taxon>
        <taxon>Pezizomycotina</taxon>
        <taxon>Sordariomycetes</taxon>
        <taxon>Hypocreomycetidae</taxon>
        <taxon>Glomerellales</taxon>
        <taxon>Glomerellaceae</taxon>
        <taxon>Colletotrichum</taxon>
        <taxon>Colletotrichum acutatum species complex</taxon>
    </lineage>
</organism>
<keyword evidence="2" id="KW-1185">Reference proteome</keyword>
<dbReference type="Proteomes" id="UP000699042">
    <property type="component" value="Unassembled WGS sequence"/>
</dbReference>
<evidence type="ECO:0000313" key="1">
    <source>
        <dbReference type="EMBL" id="KAG7054473.1"/>
    </source>
</evidence>
<proteinExistence type="predicted"/>
<name>A0A9P7UF64_9PEZI</name>
<reference evidence="1" key="1">
    <citation type="submission" date="2021-05" db="EMBL/GenBank/DDBJ databases">
        <title>Comparative genomics of three Colletotrichum scovillei strains and genetic complementation revealed genes involved fungal growth and virulence on chili pepper.</title>
        <authorList>
            <person name="Hsieh D.-K."/>
            <person name="Chuang S.-C."/>
            <person name="Chen C.-Y."/>
            <person name="Chao Y.-T."/>
            <person name="Lu M.-Y.J."/>
            <person name="Lee M.-H."/>
            <person name="Shih M.-C."/>
        </authorList>
    </citation>
    <scope>NUCLEOTIDE SEQUENCE</scope>
    <source>
        <strain evidence="1">Coll-153</strain>
    </source>
</reference>
<gene>
    <name evidence="1" type="ORF">JMJ77_006956</name>
</gene>
<evidence type="ECO:0000313" key="2">
    <source>
        <dbReference type="Proteomes" id="UP000699042"/>
    </source>
</evidence>
<protein>
    <submittedName>
        <fullName evidence="1">Uncharacterized protein</fullName>
    </submittedName>
</protein>
<comment type="caution">
    <text evidence="1">The sequence shown here is derived from an EMBL/GenBank/DDBJ whole genome shotgun (WGS) entry which is preliminary data.</text>
</comment>
<accession>A0A9P7UF64</accession>